<name>A0A1K2FAF0_STRAR</name>
<protein>
    <submittedName>
        <fullName evidence="1">Uncharacterized protein</fullName>
    </submittedName>
</protein>
<evidence type="ECO:0000313" key="1">
    <source>
        <dbReference type="EMBL" id="SFY44414.1"/>
    </source>
</evidence>
<dbReference type="Proteomes" id="UP000181909">
    <property type="component" value="Unassembled WGS sequence"/>
</dbReference>
<sequence>MVRKFPFAHVFGVGVLLCCAAGTRAITSAFRALWEAFIDWKA</sequence>
<dbReference type="EMBL" id="FPJO01000047">
    <property type="protein sequence ID" value="SFY44414.1"/>
    <property type="molecule type" value="Genomic_DNA"/>
</dbReference>
<reference evidence="1 2" key="1">
    <citation type="submission" date="2016-11" db="EMBL/GenBank/DDBJ databases">
        <authorList>
            <person name="Jaros S."/>
            <person name="Januszkiewicz K."/>
            <person name="Wedrychowicz H."/>
        </authorList>
    </citation>
    <scope>NUCLEOTIDE SEQUENCE [LARGE SCALE GENOMIC DNA]</scope>
    <source>
        <strain evidence="1 2">OK807</strain>
    </source>
</reference>
<dbReference type="AlphaFoldDB" id="A0A1K2FAF0"/>
<dbReference type="STRING" id="1893.SAMN02787144_10473"/>
<accession>A0A1K2FAF0</accession>
<gene>
    <name evidence="1" type="ORF">SAMN02787144_10473</name>
</gene>
<organism evidence="1 2">
    <name type="scientific">Streptomyces atratus</name>
    <dbReference type="NCBI Taxonomy" id="1893"/>
    <lineage>
        <taxon>Bacteria</taxon>
        <taxon>Bacillati</taxon>
        <taxon>Actinomycetota</taxon>
        <taxon>Actinomycetes</taxon>
        <taxon>Kitasatosporales</taxon>
        <taxon>Streptomycetaceae</taxon>
        <taxon>Streptomyces</taxon>
    </lineage>
</organism>
<dbReference type="RefSeq" id="WP_256260392.1">
    <property type="nucleotide sequence ID" value="NZ_CP108277.1"/>
</dbReference>
<proteinExistence type="predicted"/>
<evidence type="ECO:0000313" key="2">
    <source>
        <dbReference type="Proteomes" id="UP000181909"/>
    </source>
</evidence>